<protein>
    <submittedName>
        <fullName evidence="4">Response regulator</fullName>
    </submittedName>
</protein>
<evidence type="ECO:0000259" key="3">
    <source>
        <dbReference type="PROSITE" id="PS50045"/>
    </source>
</evidence>
<reference evidence="4 5" key="1">
    <citation type="journal article" date="2007" name="Proc. Natl. Acad. Sci. U.S.A.">
        <title>Characterization of a marine gammaproteobacterium capable of aerobic anoxygenic photosynthesis.</title>
        <authorList>
            <person name="Fuchs B.M."/>
            <person name="Spring S."/>
            <person name="Teeling H."/>
            <person name="Quast C."/>
            <person name="Wulf J."/>
            <person name="Schattenhofer M."/>
            <person name="Yan S."/>
            <person name="Ferriera S."/>
            <person name="Johnson J."/>
            <person name="Glockner F.O."/>
            <person name="Amann R."/>
        </authorList>
    </citation>
    <scope>NUCLEOTIDE SEQUENCE [LARGE SCALE GENOMIC DNA]</scope>
    <source>
        <strain evidence="4">KT71</strain>
    </source>
</reference>
<dbReference type="GO" id="GO:0005524">
    <property type="term" value="F:ATP binding"/>
    <property type="evidence" value="ECO:0007669"/>
    <property type="project" value="UniProtKB-KW"/>
</dbReference>
<gene>
    <name evidence="4" type="ORF">KT71_09397</name>
</gene>
<dbReference type="InterPro" id="IPR027417">
    <property type="entry name" value="P-loop_NTPase"/>
</dbReference>
<dbReference type="InterPro" id="IPR025943">
    <property type="entry name" value="Sigma_54_int_dom_ATP-bd_2"/>
</dbReference>
<sequence length="183" mass="20276">MAEHDEPVVAEHCVRAGISHYFCKPFSAENVRELLGDVYEERGSSSRRNRKFMASPSLDQFGLIRGSSVPCVSCFDFLENLVRTDTTALIIGERGTGKELIAKTLHTVSARSQHAYLTLNCAALAENLIESELFGHEKGSFSGAQKRHLGFFERAHGGTLFLDEITEMSTELQAKLLRVLENG</sequence>
<keyword evidence="2" id="KW-0067">ATP-binding</keyword>
<organism evidence="4 5">
    <name type="scientific">Congregibacter litoralis KT71</name>
    <dbReference type="NCBI Taxonomy" id="314285"/>
    <lineage>
        <taxon>Bacteria</taxon>
        <taxon>Pseudomonadati</taxon>
        <taxon>Pseudomonadota</taxon>
        <taxon>Gammaproteobacteria</taxon>
        <taxon>Cellvibrionales</taxon>
        <taxon>Halieaceae</taxon>
        <taxon>Congregibacter</taxon>
    </lineage>
</organism>
<evidence type="ECO:0000313" key="4">
    <source>
        <dbReference type="EMBL" id="EAQ98831.1"/>
    </source>
</evidence>
<dbReference type="InterPro" id="IPR011006">
    <property type="entry name" value="CheY-like_superfamily"/>
</dbReference>
<evidence type="ECO:0000256" key="1">
    <source>
        <dbReference type="ARBA" id="ARBA00022741"/>
    </source>
</evidence>
<name>A4A4W0_9GAMM</name>
<dbReference type="OrthoDB" id="9804019at2"/>
<dbReference type="CDD" id="cd00009">
    <property type="entry name" value="AAA"/>
    <property type="match status" value="1"/>
</dbReference>
<dbReference type="eggNOG" id="COG2204">
    <property type="taxonomic scope" value="Bacteria"/>
</dbReference>
<feature type="domain" description="Sigma-54 factor interaction" evidence="3">
    <location>
        <begin position="64"/>
        <end position="183"/>
    </location>
</feature>
<dbReference type="GO" id="GO:0006355">
    <property type="term" value="P:regulation of DNA-templated transcription"/>
    <property type="evidence" value="ECO:0007669"/>
    <property type="project" value="InterPro"/>
</dbReference>
<dbReference type="SUPFAM" id="SSF52172">
    <property type="entry name" value="CheY-like"/>
    <property type="match status" value="1"/>
</dbReference>
<dbReference type="Proteomes" id="UP000019205">
    <property type="component" value="Chromosome"/>
</dbReference>
<dbReference type="AlphaFoldDB" id="A4A4W0"/>
<dbReference type="PANTHER" id="PTHR32071:SF38">
    <property type="entry name" value="PSP OPERON TRANSCRIPTIONAL ACTIVATOR"/>
    <property type="match status" value="1"/>
</dbReference>
<dbReference type="HOGENOM" id="CLU_1472822_0_0_6"/>
<dbReference type="EMBL" id="AAOA02000003">
    <property type="protein sequence ID" value="EAQ98831.1"/>
    <property type="molecule type" value="Genomic_DNA"/>
</dbReference>
<dbReference type="Gene3D" id="3.40.50.300">
    <property type="entry name" value="P-loop containing nucleotide triphosphate hydrolases"/>
    <property type="match status" value="1"/>
</dbReference>
<dbReference type="Pfam" id="PF00158">
    <property type="entry name" value="Sigma54_activat"/>
    <property type="match status" value="1"/>
</dbReference>
<dbReference type="SUPFAM" id="SSF52540">
    <property type="entry name" value="P-loop containing nucleoside triphosphate hydrolases"/>
    <property type="match status" value="1"/>
</dbReference>
<dbReference type="PROSITE" id="PS50045">
    <property type="entry name" value="SIGMA54_INTERACT_4"/>
    <property type="match status" value="1"/>
</dbReference>
<evidence type="ECO:0000313" key="5">
    <source>
        <dbReference type="Proteomes" id="UP000019205"/>
    </source>
</evidence>
<dbReference type="STRING" id="314285.KT71_09397"/>
<dbReference type="PANTHER" id="PTHR32071">
    <property type="entry name" value="TRANSCRIPTIONAL REGULATORY PROTEIN"/>
    <property type="match status" value="1"/>
</dbReference>
<comment type="caution">
    <text evidence="4">The sequence shown here is derived from an EMBL/GenBank/DDBJ whole genome shotgun (WGS) entry which is preliminary data.</text>
</comment>
<keyword evidence="1" id="KW-0547">Nucleotide-binding</keyword>
<reference evidence="4 5" key="2">
    <citation type="journal article" date="2009" name="PLoS ONE">
        <title>The photosynthetic apparatus and its regulation in the aerobic gammaproteobacterium Congregibacter litoralis gen. nov., sp. nov.</title>
        <authorList>
            <person name="Spring S."/>
            <person name="Lunsdorf H."/>
            <person name="Fuchs B.M."/>
            <person name="Tindall B.J."/>
        </authorList>
    </citation>
    <scope>NUCLEOTIDE SEQUENCE [LARGE SCALE GENOMIC DNA]</scope>
    <source>
        <strain evidence="4">KT71</strain>
    </source>
</reference>
<evidence type="ECO:0000256" key="2">
    <source>
        <dbReference type="ARBA" id="ARBA00022840"/>
    </source>
</evidence>
<proteinExistence type="predicted"/>
<accession>A4A4W0</accession>
<dbReference type="PROSITE" id="PS00676">
    <property type="entry name" value="SIGMA54_INTERACT_2"/>
    <property type="match status" value="1"/>
</dbReference>
<dbReference type="InterPro" id="IPR002078">
    <property type="entry name" value="Sigma_54_int"/>
</dbReference>
<keyword evidence="5" id="KW-1185">Reference proteome</keyword>